<evidence type="ECO:0000313" key="4">
    <source>
        <dbReference type="Proteomes" id="UP000075901"/>
    </source>
</evidence>
<protein>
    <recommendedName>
        <fullName evidence="5">DUF3668 domain-containing protein</fullName>
    </recommendedName>
</protein>
<evidence type="ECO:0000256" key="2">
    <source>
        <dbReference type="SAM" id="MobiDB-lite"/>
    </source>
</evidence>
<evidence type="ECO:0008006" key="5">
    <source>
        <dbReference type="Google" id="ProtNLM"/>
    </source>
</evidence>
<evidence type="ECO:0000256" key="1">
    <source>
        <dbReference type="SAM" id="Coils"/>
    </source>
</evidence>
<dbReference type="VEuPathDB" id="VectorBase:AMAM011146"/>
<dbReference type="Proteomes" id="UP000075901">
    <property type="component" value="Unassembled WGS sequence"/>
</dbReference>
<dbReference type="AlphaFoldDB" id="A0A182SQ26"/>
<reference evidence="4" key="1">
    <citation type="submission" date="2013-09" db="EMBL/GenBank/DDBJ databases">
        <title>The Genome Sequence of Anopheles maculatus species B.</title>
        <authorList>
            <consortium name="The Broad Institute Genomics Platform"/>
            <person name="Neafsey D.E."/>
            <person name="Besansky N."/>
            <person name="Howell P."/>
            <person name="Walton C."/>
            <person name="Young S.K."/>
            <person name="Zeng Q."/>
            <person name="Gargeya S."/>
            <person name="Fitzgerald M."/>
            <person name="Haas B."/>
            <person name="Abouelleil A."/>
            <person name="Allen A.W."/>
            <person name="Alvarado L."/>
            <person name="Arachchi H.M."/>
            <person name="Berlin A.M."/>
            <person name="Chapman S.B."/>
            <person name="Gainer-Dewar J."/>
            <person name="Goldberg J."/>
            <person name="Griggs A."/>
            <person name="Gujja S."/>
            <person name="Hansen M."/>
            <person name="Howarth C."/>
            <person name="Imamovic A."/>
            <person name="Ireland A."/>
            <person name="Larimer J."/>
            <person name="McCowan C."/>
            <person name="Murphy C."/>
            <person name="Pearson M."/>
            <person name="Poon T.W."/>
            <person name="Priest M."/>
            <person name="Roberts A."/>
            <person name="Saif S."/>
            <person name="Shea T."/>
            <person name="Sisk P."/>
            <person name="Sykes S."/>
            <person name="Wortman J."/>
            <person name="Nusbaum C."/>
            <person name="Birren B."/>
        </authorList>
    </citation>
    <scope>NUCLEOTIDE SEQUENCE [LARGE SCALE GENOMIC DNA]</scope>
    <source>
        <strain evidence="4">maculatus3</strain>
    </source>
</reference>
<name>A0A182SQ26_9DIPT</name>
<dbReference type="InterPro" id="IPR039893">
    <property type="entry name" value="CEP120-like"/>
</dbReference>
<sequence length="427" mass="48261">RDIRHTFAFRVRVGTVKFTSSPSPGLWQLALQHPKADTPFTKLRLELLPDSAVHEDRIEFGDVTLELLFSALPDRVVDTISAEPSKLTLNGPHGSYALARLDNESLLVGTRERLPAGVVVMVNEAGENVAIASISCALEEVGLNYNCQLGIEQDAVDCCHSAATSLAPHGTKKGFDETIAYKLVEEQKAWMQEQRQQFIEQLKQKEDQHLLALAQRWKEQQTEAEKRLADRLAHVDALAAALEEANRKPSEQNFSVPEESSRVKLLEQQFRMQLEEIRAKAIRLEQEAETQIETTRRQSQELQQQQLKLSADQQYLVDSNRTLRNELEQERAARAQLELQLDELIRSKQYYKEEWARLTRKVHQLQQELSVARTPYFQPSAKNKRTNRPRSATTSSGSHMSMVHGGAHQGAGDGCVALCHCSKHSDD</sequence>
<proteinExistence type="predicted"/>
<organism evidence="3 4">
    <name type="scientific">Anopheles maculatus</name>
    <dbReference type="NCBI Taxonomy" id="74869"/>
    <lineage>
        <taxon>Eukaryota</taxon>
        <taxon>Metazoa</taxon>
        <taxon>Ecdysozoa</taxon>
        <taxon>Arthropoda</taxon>
        <taxon>Hexapoda</taxon>
        <taxon>Insecta</taxon>
        <taxon>Pterygota</taxon>
        <taxon>Neoptera</taxon>
        <taxon>Endopterygota</taxon>
        <taxon>Diptera</taxon>
        <taxon>Nematocera</taxon>
        <taxon>Culicoidea</taxon>
        <taxon>Culicidae</taxon>
        <taxon>Anophelinae</taxon>
        <taxon>Anopheles</taxon>
        <taxon>Anopheles maculatus group</taxon>
    </lineage>
</organism>
<accession>A0A182SQ26</accession>
<dbReference type="GO" id="GO:0005813">
    <property type="term" value="C:centrosome"/>
    <property type="evidence" value="ECO:0007669"/>
    <property type="project" value="TreeGrafter"/>
</dbReference>
<keyword evidence="4" id="KW-1185">Reference proteome</keyword>
<feature type="compositionally biased region" description="Low complexity" evidence="2">
    <location>
        <begin position="395"/>
        <end position="405"/>
    </location>
</feature>
<dbReference type="PANTHER" id="PTHR21574">
    <property type="entry name" value="CENTROSOMAL PROTEIN OF 120 KDA"/>
    <property type="match status" value="1"/>
</dbReference>
<dbReference type="PANTHER" id="PTHR21574:SF0">
    <property type="entry name" value="CENTROSOMAL PROTEIN OF 120 KDA"/>
    <property type="match status" value="1"/>
</dbReference>
<feature type="coiled-coil region" evidence="1">
    <location>
        <begin position="267"/>
        <end position="368"/>
    </location>
</feature>
<feature type="region of interest" description="Disordered" evidence="2">
    <location>
        <begin position="375"/>
        <end position="405"/>
    </location>
</feature>
<reference evidence="3" key="2">
    <citation type="submission" date="2020-05" db="UniProtKB">
        <authorList>
            <consortium name="EnsemblMetazoa"/>
        </authorList>
    </citation>
    <scope>IDENTIFICATION</scope>
    <source>
        <strain evidence="3">maculatus3</strain>
    </source>
</reference>
<dbReference type="GO" id="GO:1903724">
    <property type="term" value="P:positive regulation of centriole elongation"/>
    <property type="evidence" value="ECO:0007669"/>
    <property type="project" value="TreeGrafter"/>
</dbReference>
<evidence type="ECO:0000313" key="3">
    <source>
        <dbReference type="EnsemblMetazoa" id="AMAM011146-PA"/>
    </source>
</evidence>
<dbReference type="EnsemblMetazoa" id="AMAM011146-RA">
    <property type="protein sequence ID" value="AMAM011146-PA"/>
    <property type="gene ID" value="AMAM011146"/>
</dbReference>
<keyword evidence="1" id="KW-0175">Coiled coil</keyword>